<gene>
    <name evidence="1" type="ORF">ESCO13_00031</name>
</gene>
<evidence type="ECO:0000313" key="2">
    <source>
        <dbReference type="Proteomes" id="UP000225358"/>
    </source>
</evidence>
<dbReference type="EMBL" id="KX552041">
    <property type="protein sequence ID" value="AOQ27155.1"/>
    <property type="molecule type" value="Genomic_DNA"/>
</dbReference>
<dbReference type="Proteomes" id="UP000225358">
    <property type="component" value="Segment"/>
</dbReference>
<evidence type="ECO:0000313" key="1">
    <source>
        <dbReference type="EMBL" id="AOQ27155.1"/>
    </source>
</evidence>
<name>A0A1D7XF40_9CAUD</name>
<reference evidence="1" key="1">
    <citation type="submission" date="2017-02" db="EMBL/GenBank/DDBJ databases">
        <title>Complete genome sequence of two Escherichia coli phages, vB_EcoM_ ESCO5 and vB_EcoM_ESCO13, which are related to phAPEC8.</title>
        <authorList>
            <person name="Trotereau A."/>
            <person name="Gonnet M."/>
            <person name="Viardot A."/>
            <person name="Lalmanach A.-C."/>
            <person name="Guabiraba R."/>
            <person name="Chanteloup N."/>
            <person name="Schouler C."/>
        </authorList>
    </citation>
    <scope>NUCLEOTIDE SEQUENCE [LARGE SCALE GENOMIC DNA]</scope>
</reference>
<organism evidence="1 2">
    <name type="scientific">Escherichia phage ESCO13</name>
    <dbReference type="NCBI Taxonomy" id="1881104"/>
    <lineage>
        <taxon>Viruses</taxon>
        <taxon>Duplodnaviria</taxon>
        <taxon>Heunggongvirae</taxon>
        <taxon>Uroviricota</taxon>
        <taxon>Caudoviricetes</taxon>
        <taxon>Stephanstirmvirinae</taxon>
        <taxon>Phapecoctavirus</taxon>
        <taxon>Phapecoctavirus ESCO13</taxon>
    </lineage>
</organism>
<sequence>MATFQQLKDVSRLIRKIREADAAVRNALTPAEREDLEEEVKTAENAFAAYLSTLYTGG</sequence>
<accession>A0A1D7XF40</accession>
<keyword evidence="2" id="KW-1185">Reference proteome</keyword>
<protein>
    <submittedName>
        <fullName evidence="1">Uncharacterized protein</fullName>
    </submittedName>
</protein>
<proteinExistence type="predicted"/>